<organism evidence="10 11">
    <name type="scientific">Candidatus Azambacteria bacterium RIFCSPLOWO2_01_FULL_37_9</name>
    <dbReference type="NCBI Taxonomy" id="1797297"/>
    <lineage>
        <taxon>Bacteria</taxon>
        <taxon>Candidatus Azamiibacteriota</taxon>
    </lineage>
</organism>
<feature type="transmembrane region" description="Helical" evidence="7">
    <location>
        <begin position="269"/>
        <end position="294"/>
    </location>
</feature>
<evidence type="ECO:0000259" key="8">
    <source>
        <dbReference type="Pfam" id="PF02687"/>
    </source>
</evidence>
<evidence type="ECO:0000256" key="4">
    <source>
        <dbReference type="ARBA" id="ARBA00022989"/>
    </source>
</evidence>
<accession>A0A1F5C764</accession>
<comment type="similarity">
    <text evidence="6">Belongs to the ABC-4 integral membrane protein family.</text>
</comment>
<dbReference type="PANTHER" id="PTHR30572:SF4">
    <property type="entry name" value="ABC TRANSPORTER PERMEASE YTRF"/>
    <property type="match status" value="1"/>
</dbReference>
<dbReference type="PANTHER" id="PTHR30572">
    <property type="entry name" value="MEMBRANE COMPONENT OF TRANSPORTER-RELATED"/>
    <property type="match status" value="1"/>
</dbReference>
<evidence type="ECO:0000256" key="3">
    <source>
        <dbReference type="ARBA" id="ARBA00022692"/>
    </source>
</evidence>
<keyword evidence="2" id="KW-1003">Cell membrane</keyword>
<dbReference type="AlphaFoldDB" id="A0A1F5C764"/>
<keyword evidence="5 7" id="KW-0472">Membrane</keyword>
<name>A0A1F5C764_9BACT</name>
<proteinExistence type="inferred from homology"/>
<dbReference type="EMBL" id="MEYQ01000035">
    <property type="protein sequence ID" value="OGD38709.1"/>
    <property type="molecule type" value="Genomic_DNA"/>
</dbReference>
<dbReference type="Proteomes" id="UP000177947">
    <property type="component" value="Unassembled WGS sequence"/>
</dbReference>
<sequence length="401" mass="43715">MLKNFIILILKGVRHRPIRSWLTILGIIIGVMLVIMILSLSAGVQNAISSTLQMFGSDLIIIFPGKETNPIAGILAGQKFKEQDIMDLENIEGVDSVAPMTIGTLNVDFKGEKKSVAFHASYWDKMKSIFEESRGVKLEIGAWPQNEDANEVVLGYLAANSLFKNKIQAGDEIIVQSKRLKVSGIMARLGIQEDDNSMYMSWNMFHNISGLKPGVMSALVRVVPGGNIEFIAQQIRFQLQKQEVVRDFSVLSPEKAGRIVGDILSIVELVLLLIAMVSLLVGAVGIMNTIYTSVLERTKQIGIMKAIGASSESILMLFLIESGVIGIIGGVLGVVIGIIFAWIAGFIASRFGINGLFSFASLDFFGFFAILIITFITGIVSGILPARQAAKMEPAEALRYE</sequence>
<evidence type="ECO:0000256" key="5">
    <source>
        <dbReference type="ARBA" id="ARBA00023136"/>
    </source>
</evidence>
<keyword evidence="4 7" id="KW-1133">Transmembrane helix</keyword>
<feature type="domain" description="ABC3 transporter permease C-terminal" evidence="8">
    <location>
        <begin position="273"/>
        <end position="394"/>
    </location>
</feature>
<comment type="caution">
    <text evidence="10">The sequence shown here is derived from an EMBL/GenBank/DDBJ whole genome shotgun (WGS) entry which is preliminary data.</text>
</comment>
<evidence type="ECO:0000259" key="9">
    <source>
        <dbReference type="Pfam" id="PF12704"/>
    </source>
</evidence>
<gene>
    <name evidence="10" type="ORF">A2907_00395</name>
</gene>
<reference evidence="10 11" key="1">
    <citation type="journal article" date="2016" name="Nat. Commun.">
        <title>Thousands of microbial genomes shed light on interconnected biogeochemical processes in an aquifer system.</title>
        <authorList>
            <person name="Anantharaman K."/>
            <person name="Brown C.T."/>
            <person name="Hug L.A."/>
            <person name="Sharon I."/>
            <person name="Castelle C.J."/>
            <person name="Probst A.J."/>
            <person name="Thomas B.C."/>
            <person name="Singh A."/>
            <person name="Wilkins M.J."/>
            <person name="Karaoz U."/>
            <person name="Brodie E.L."/>
            <person name="Williams K.H."/>
            <person name="Hubbard S.S."/>
            <person name="Banfield J.F."/>
        </authorList>
    </citation>
    <scope>NUCLEOTIDE SEQUENCE [LARGE SCALE GENOMIC DNA]</scope>
</reference>
<evidence type="ECO:0000256" key="2">
    <source>
        <dbReference type="ARBA" id="ARBA00022475"/>
    </source>
</evidence>
<protein>
    <recommendedName>
        <fullName evidence="12">ABC transporter permease</fullName>
    </recommendedName>
</protein>
<feature type="transmembrane region" description="Helical" evidence="7">
    <location>
        <begin position="315"/>
        <end position="344"/>
    </location>
</feature>
<evidence type="ECO:0000256" key="6">
    <source>
        <dbReference type="ARBA" id="ARBA00038076"/>
    </source>
</evidence>
<feature type="transmembrane region" description="Helical" evidence="7">
    <location>
        <begin position="21"/>
        <end position="44"/>
    </location>
</feature>
<dbReference type="InterPro" id="IPR025857">
    <property type="entry name" value="MacB_PCD"/>
</dbReference>
<dbReference type="GO" id="GO:0005886">
    <property type="term" value="C:plasma membrane"/>
    <property type="evidence" value="ECO:0007669"/>
    <property type="project" value="UniProtKB-SubCell"/>
</dbReference>
<dbReference type="InterPro" id="IPR050250">
    <property type="entry name" value="Macrolide_Exporter_MacB"/>
</dbReference>
<dbReference type="GO" id="GO:0022857">
    <property type="term" value="F:transmembrane transporter activity"/>
    <property type="evidence" value="ECO:0007669"/>
    <property type="project" value="TreeGrafter"/>
</dbReference>
<evidence type="ECO:0008006" key="12">
    <source>
        <dbReference type="Google" id="ProtNLM"/>
    </source>
</evidence>
<evidence type="ECO:0000256" key="7">
    <source>
        <dbReference type="SAM" id="Phobius"/>
    </source>
</evidence>
<dbReference type="Pfam" id="PF12704">
    <property type="entry name" value="MacB_PCD"/>
    <property type="match status" value="1"/>
</dbReference>
<comment type="subcellular location">
    <subcellularLocation>
        <location evidence="1">Cell membrane</location>
        <topology evidence="1">Multi-pass membrane protein</topology>
    </subcellularLocation>
</comment>
<dbReference type="Pfam" id="PF02687">
    <property type="entry name" value="FtsX"/>
    <property type="match status" value="1"/>
</dbReference>
<evidence type="ECO:0000256" key="1">
    <source>
        <dbReference type="ARBA" id="ARBA00004651"/>
    </source>
</evidence>
<evidence type="ECO:0000313" key="11">
    <source>
        <dbReference type="Proteomes" id="UP000177947"/>
    </source>
</evidence>
<feature type="domain" description="MacB-like periplasmic core" evidence="9">
    <location>
        <begin position="20"/>
        <end position="236"/>
    </location>
</feature>
<evidence type="ECO:0000313" key="10">
    <source>
        <dbReference type="EMBL" id="OGD38709.1"/>
    </source>
</evidence>
<dbReference type="InterPro" id="IPR003838">
    <property type="entry name" value="ABC3_permease_C"/>
</dbReference>
<feature type="transmembrane region" description="Helical" evidence="7">
    <location>
        <begin position="364"/>
        <end position="384"/>
    </location>
</feature>
<keyword evidence="3 7" id="KW-0812">Transmembrane</keyword>